<dbReference type="InterPro" id="IPR012677">
    <property type="entry name" value="Nucleotide-bd_a/b_plait_sf"/>
</dbReference>
<evidence type="ECO:0000313" key="6">
    <source>
        <dbReference type="Proteomes" id="UP001491310"/>
    </source>
</evidence>
<dbReference type="PROSITE" id="PS50102">
    <property type="entry name" value="RRM"/>
    <property type="match status" value="3"/>
</dbReference>
<dbReference type="Proteomes" id="UP001491310">
    <property type="component" value="Unassembled WGS sequence"/>
</dbReference>
<feature type="compositionally biased region" description="Gly residues" evidence="3">
    <location>
        <begin position="350"/>
        <end position="388"/>
    </location>
</feature>
<evidence type="ECO:0000256" key="2">
    <source>
        <dbReference type="PROSITE-ProRule" id="PRU00176"/>
    </source>
</evidence>
<feature type="region of interest" description="Disordered" evidence="3">
    <location>
        <begin position="336"/>
        <end position="388"/>
    </location>
</feature>
<proteinExistence type="predicted"/>
<dbReference type="Gene3D" id="3.30.70.330">
    <property type="match status" value="3"/>
</dbReference>
<feature type="compositionally biased region" description="Acidic residues" evidence="3">
    <location>
        <begin position="10"/>
        <end position="26"/>
    </location>
</feature>
<evidence type="ECO:0000259" key="4">
    <source>
        <dbReference type="PROSITE" id="PS50102"/>
    </source>
</evidence>
<protein>
    <recommendedName>
        <fullName evidence="4">RRM domain-containing protein</fullName>
    </recommendedName>
</protein>
<feature type="domain" description="RRM" evidence="4">
    <location>
        <begin position="79"/>
        <end position="161"/>
    </location>
</feature>
<evidence type="ECO:0000256" key="3">
    <source>
        <dbReference type="SAM" id="MobiDB-lite"/>
    </source>
</evidence>
<comment type="caution">
    <text evidence="5">The sequence shown here is derived from an EMBL/GenBank/DDBJ whole genome shotgun (WGS) entry which is preliminary data.</text>
</comment>
<gene>
    <name evidence="5" type="ORF">WJX75_001554</name>
</gene>
<reference evidence="5 6" key="1">
    <citation type="journal article" date="2024" name="Nat. Commun.">
        <title>Phylogenomics reveals the evolutionary origins of lichenization in chlorophyte algae.</title>
        <authorList>
            <person name="Puginier C."/>
            <person name="Libourel C."/>
            <person name="Otte J."/>
            <person name="Skaloud P."/>
            <person name="Haon M."/>
            <person name="Grisel S."/>
            <person name="Petersen M."/>
            <person name="Berrin J.G."/>
            <person name="Delaux P.M."/>
            <person name="Dal Grande F."/>
            <person name="Keller J."/>
        </authorList>
    </citation>
    <scope>NUCLEOTIDE SEQUENCE [LARGE SCALE GENOMIC DNA]</scope>
    <source>
        <strain evidence="5 6">SAG 216-7</strain>
    </source>
</reference>
<evidence type="ECO:0000313" key="5">
    <source>
        <dbReference type="EMBL" id="KAK9905524.1"/>
    </source>
</evidence>
<dbReference type="InterPro" id="IPR035979">
    <property type="entry name" value="RBD_domain_sf"/>
</dbReference>
<dbReference type="CDD" id="cd00590">
    <property type="entry name" value="RRM_SF"/>
    <property type="match status" value="1"/>
</dbReference>
<keyword evidence="1 2" id="KW-0694">RNA-binding</keyword>
<dbReference type="EMBL" id="JALJOT010000011">
    <property type="protein sequence ID" value="KAK9905524.1"/>
    <property type="molecule type" value="Genomic_DNA"/>
</dbReference>
<feature type="region of interest" description="Disordered" evidence="3">
    <location>
        <begin position="478"/>
        <end position="530"/>
    </location>
</feature>
<organism evidence="5 6">
    <name type="scientific">Coccomyxa subellipsoidea</name>
    <dbReference type="NCBI Taxonomy" id="248742"/>
    <lineage>
        <taxon>Eukaryota</taxon>
        <taxon>Viridiplantae</taxon>
        <taxon>Chlorophyta</taxon>
        <taxon>core chlorophytes</taxon>
        <taxon>Trebouxiophyceae</taxon>
        <taxon>Trebouxiophyceae incertae sedis</taxon>
        <taxon>Coccomyxaceae</taxon>
        <taxon>Coccomyxa</taxon>
    </lineage>
</organism>
<sequence>MTEQVRTEEPMVEEEAVDYTEPDAEAPEAAAEVAEASAAAEVAEEAEAANGAPEATNGATETNGEKSADDPMSEPPHGTEVFVGGIPRTASEEQLKVFAEAVGEVHAVVLLKDPQNNEQNRGFGFVKFKTRAAATDALEKLAGKQLADFPGQNLRVAPSQSKHKLYVGNIPRELSKDALKEQLDAVVKGVEVIELLMSKEYPGQNRGFSFIEFYNHACAQLAKNVLSAPTYTMGGRTLNVAYAEPKGADQVPTQQVKSVYVGNLPASATDAKLKELFEQFGEVTKVVIPPSRPDKPNREFGFVHFSERSVVEKLVQEAEKGTKPSLDGNTLEVKMAKPQQQPDQQQQQMGGRGGFGGRGGGFGGPPGGRFAGRGGFQQRGRGRGGFGGRGGGYGGDYGYGYDEGYGGGDYGGYGGDAYGGYEGGGYDEGYGAGGYGAMAGGGAMPAMVPMMLPNGQIGYVIQGGAAAPGAAGAVGGFGGSPPGGPVRSSGRGGYGGRGGSGGPPRGRGGPRGGGGGGYNGGGGGRRYQPY</sequence>
<dbReference type="Pfam" id="PF00076">
    <property type="entry name" value="RRM_1"/>
    <property type="match status" value="3"/>
</dbReference>
<accession>A0ABR2YI89</accession>
<feature type="compositionally biased region" description="Low complexity" evidence="3">
    <location>
        <begin position="48"/>
        <end position="60"/>
    </location>
</feature>
<feature type="compositionally biased region" description="Low complexity" evidence="3">
    <location>
        <begin position="338"/>
        <end position="349"/>
    </location>
</feature>
<evidence type="ECO:0000256" key="1">
    <source>
        <dbReference type="ARBA" id="ARBA00022884"/>
    </source>
</evidence>
<dbReference type="SMART" id="SM00360">
    <property type="entry name" value="RRM"/>
    <property type="match status" value="3"/>
</dbReference>
<keyword evidence="6" id="KW-1185">Reference proteome</keyword>
<feature type="compositionally biased region" description="Gly residues" evidence="3">
    <location>
        <begin position="490"/>
        <end position="530"/>
    </location>
</feature>
<feature type="domain" description="RRM" evidence="4">
    <location>
        <begin position="257"/>
        <end position="338"/>
    </location>
</feature>
<dbReference type="InterPro" id="IPR000504">
    <property type="entry name" value="RRM_dom"/>
</dbReference>
<feature type="domain" description="RRM" evidence="4">
    <location>
        <begin position="163"/>
        <end position="245"/>
    </location>
</feature>
<feature type="region of interest" description="Disordered" evidence="3">
    <location>
        <begin position="1"/>
        <end position="80"/>
    </location>
</feature>
<name>A0ABR2YI89_9CHLO</name>
<dbReference type="PANTHER" id="PTHR21245">
    <property type="entry name" value="HETEROGENEOUS NUCLEAR RIBONUCLEOPROTEIN"/>
    <property type="match status" value="1"/>
</dbReference>
<feature type="compositionally biased region" description="Low complexity" evidence="3">
    <location>
        <begin position="27"/>
        <end position="41"/>
    </location>
</feature>
<dbReference type="SUPFAM" id="SSF54928">
    <property type="entry name" value="RNA-binding domain, RBD"/>
    <property type="match status" value="2"/>
</dbReference>